<sequence length="142" mass="15624">MARVDTLPEVLRPLMAAPSVRLGRCAVCGRASPLNQHHMVRRGAGALWRGGVELPKPTITLCGAGNLLADADGRPYCHGLAHANRLHFRWVASDAVGGGFGRYGRMEGGEGGHIEYILLDEPTEYARALEMGGWRPLRRWRW</sequence>
<dbReference type="RefSeq" id="WP_117680389.1">
    <property type="nucleotide sequence ID" value="NZ_QSRJ01000018.1"/>
</dbReference>
<name>A0A3E4QNJ2_9ACTN</name>
<protein>
    <submittedName>
        <fullName evidence="1">Uncharacterized protein</fullName>
    </submittedName>
</protein>
<organism evidence="1 2">
    <name type="scientific">Collinsella tanakaei</name>
    <dbReference type="NCBI Taxonomy" id="626935"/>
    <lineage>
        <taxon>Bacteria</taxon>
        <taxon>Bacillati</taxon>
        <taxon>Actinomycetota</taxon>
        <taxon>Coriobacteriia</taxon>
        <taxon>Coriobacteriales</taxon>
        <taxon>Coriobacteriaceae</taxon>
        <taxon>Collinsella</taxon>
    </lineage>
</organism>
<dbReference type="EMBL" id="QSRJ01000018">
    <property type="protein sequence ID" value="RGL07285.1"/>
    <property type="molecule type" value="Genomic_DNA"/>
</dbReference>
<evidence type="ECO:0000313" key="1">
    <source>
        <dbReference type="EMBL" id="RGL07285.1"/>
    </source>
</evidence>
<comment type="caution">
    <text evidence="1">The sequence shown here is derived from an EMBL/GenBank/DDBJ whole genome shotgun (WGS) entry which is preliminary data.</text>
</comment>
<evidence type="ECO:0000313" key="2">
    <source>
        <dbReference type="Proteomes" id="UP000260943"/>
    </source>
</evidence>
<proteinExistence type="predicted"/>
<dbReference type="AlphaFoldDB" id="A0A3E4QNJ2"/>
<reference evidence="1 2" key="1">
    <citation type="submission" date="2018-08" db="EMBL/GenBank/DDBJ databases">
        <title>A genome reference for cultivated species of the human gut microbiota.</title>
        <authorList>
            <person name="Zou Y."/>
            <person name="Xue W."/>
            <person name="Luo G."/>
        </authorList>
    </citation>
    <scope>NUCLEOTIDE SEQUENCE [LARGE SCALE GENOMIC DNA]</scope>
    <source>
        <strain evidence="1 2">TF08-14</strain>
    </source>
</reference>
<accession>A0A3E4QNJ2</accession>
<gene>
    <name evidence="1" type="ORF">DXC81_10745</name>
</gene>
<dbReference type="Proteomes" id="UP000260943">
    <property type="component" value="Unassembled WGS sequence"/>
</dbReference>